<dbReference type="InterPro" id="IPR043502">
    <property type="entry name" value="DNA/RNA_pol_sf"/>
</dbReference>
<reference evidence="1" key="1">
    <citation type="submission" date="2020-06" db="EMBL/GenBank/DDBJ databases">
        <authorList>
            <person name="Li T."/>
            <person name="Hu X."/>
            <person name="Zhang T."/>
            <person name="Song X."/>
            <person name="Zhang H."/>
            <person name="Dai N."/>
            <person name="Sheng W."/>
            <person name="Hou X."/>
            <person name="Wei L."/>
        </authorList>
    </citation>
    <scope>NUCLEOTIDE SEQUENCE</scope>
    <source>
        <strain evidence="1">K16</strain>
        <tissue evidence="1">Leaf</tissue>
    </source>
</reference>
<dbReference type="InterPro" id="IPR043128">
    <property type="entry name" value="Rev_trsase/Diguanyl_cyclase"/>
</dbReference>
<dbReference type="Gene3D" id="3.10.10.10">
    <property type="entry name" value="HIV Type 1 Reverse Transcriptase, subunit A, domain 1"/>
    <property type="match status" value="1"/>
</dbReference>
<dbReference type="PANTHER" id="PTHR24559:SF430">
    <property type="entry name" value="RNA-DIRECTED DNA POLYMERASE"/>
    <property type="match status" value="1"/>
</dbReference>
<accession>A0AAE2C3P3</accession>
<sequence>MSSWCLYLERNGECELTSETSTRHVPKDFYLLPRIDQVVDSTFGCEQLTMMEALQGYRQILLAPDDRKRVGFITSTGTFCYVAMPFRIKNVGPTYQRLVEKIFCPQIGKDVEVYVDEMLVKSKKSRDHVADLEEIFF</sequence>
<evidence type="ECO:0008006" key="3">
    <source>
        <dbReference type="Google" id="ProtNLM"/>
    </source>
</evidence>
<dbReference type="Proteomes" id="UP001289374">
    <property type="component" value="Unassembled WGS sequence"/>
</dbReference>
<organism evidence="1 2">
    <name type="scientific">Sesamum angolense</name>
    <dbReference type="NCBI Taxonomy" id="2727404"/>
    <lineage>
        <taxon>Eukaryota</taxon>
        <taxon>Viridiplantae</taxon>
        <taxon>Streptophyta</taxon>
        <taxon>Embryophyta</taxon>
        <taxon>Tracheophyta</taxon>
        <taxon>Spermatophyta</taxon>
        <taxon>Magnoliopsida</taxon>
        <taxon>eudicotyledons</taxon>
        <taxon>Gunneridae</taxon>
        <taxon>Pentapetalae</taxon>
        <taxon>asterids</taxon>
        <taxon>lamiids</taxon>
        <taxon>Lamiales</taxon>
        <taxon>Pedaliaceae</taxon>
        <taxon>Sesamum</taxon>
    </lineage>
</organism>
<dbReference type="SUPFAM" id="SSF56672">
    <property type="entry name" value="DNA/RNA polymerases"/>
    <property type="match status" value="1"/>
</dbReference>
<gene>
    <name evidence="1" type="ORF">Sango_0372200</name>
</gene>
<evidence type="ECO:0000313" key="2">
    <source>
        <dbReference type="Proteomes" id="UP001289374"/>
    </source>
</evidence>
<comment type="caution">
    <text evidence="1">The sequence shown here is derived from an EMBL/GenBank/DDBJ whole genome shotgun (WGS) entry which is preliminary data.</text>
</comment>
<dbReference type="PANTHER" id="PTHR24559">
    <property type="entry name" value="TRANSPOSON TY3-I GAG-POL POLYPROTEIN"/>
    <property type="match status" value="1"/>
</dbReference>
<name>A0AAE2C3P3_9LAMI</name>
<proteinExistence type="predicted"/>
<dbReference type="EMBL" id="JACGWL010000002">
    <property type="protein sequence ID" value="KAK4407912.1"/>
    <property type="molecule type" value="Genomic_DNA"/>
</dbReference>
<dbReference type="AlphaFoldDB" id="A0AAE2C3P3"/>
<keyword evidence="2" id="KW-1185">Reference proteome</keyword>
<reference evidence="1" key="2">
    <citation type="journal article" date="2024" name="Plant">
        <title>Genomic evolution and insights into agronomic trait innovations of Sesamum species.</title>
        <authorList>
            <person name="Miao H."/>
            <person name="Wang L."/>
            <person name="Qu L."/>
            <person name="Liu H."/>
            <person name="Sun Y."/>
            <person name="Le M."/>
            <person name="Wang Q."/>
            <person name="Wei S."/>
            <person name="Zheng Y."/>
            <person name="Lin W."/>
            <person name="Duan Y."/>
            <person name="Cao H."/>
            <person name="Xiong S."/>
            <person name="Wang X."/>
            <person name="Wei L."/>
            <person name="Li C."/>
            <person name="Ma Q."/>
            <person name="Ju M."/>
            <person name="Zhao R."/>
            <person name="Li G."/>
            <person name="Mu C."/>
            <person name="Tian Q."/>
            <person name="Mei H."/>
            <person name="Zhang T."/>
            <person name="Gao T."/>
            <person name="Zhang H."/>
        </authorList>
    </citation>
    <scope>NUCLEOTIDE SEQUENCE</scope>
    <source>
        <strain evidence="1">K16</strain>
    </source>
</reference>
<dbReference type="CDD" id="cd01647">
    <property type="entry name" value="RT_LTR"/>
    <property type="match status" value="1"/>
</dbReference>
<evidence type="ECO:0000313" key="1">
    <source>
        <dbReference type="EMBL" id="KAK4407912.1"/>
    </source>
</evidence>
<dbReference type="Gene3D" id="3.30.70.270">
    <property type="match status" value="1"/>
</dbReference>
<protein>
    <recommendedName>
        <fullName evidence="3">Reverse transcriptase domain-containing protein</fullName>
    </recommendedName>
</protein>
<dbReference type="InterPro" id="IPR053134">
    <property type="entry name" value="RNA-dir_DNA_polymerase"/>
</dbReference>